<keyword evidence="2" id="KW-1185">Reference proteome</keyword>
<sequence length="96" mass="11011">MSLSSMKWPKSRRIRSCSTLKRQLCLPLTLFQSRGQRTNCFILTVRCSQSSSTTSIRRCRGIQSSIKTMKNGGKTLLNSWVQASMLLTRFSRFSTR</sequence>
<proteinExistence type="predicted"/>
<dbReference type="Proteomes" id="UP000785679">
    <property type="component" value="Unassembled WGS sequence"/>
</dbReference>
<evidence type="ECO:0000313" key="1">
    <source>
        <dbReference type="EMBL" id="TNV87619.1"/>
    </source>
</evidence>
<reference evidence="1" key="1">
    <citation type="submission" date="2019-06" db="EMBL/GenBank/DDBJ databases">
        <authorList>
            <person name="Zheng W."/>
        </authorList>
    </citation>
    <scope>NUCLEOTIDE SEQUENCE</scope>
    <source>
        <strain evidence="1">QDHG01</strain>
    </source>
</reference>
<evidence type="ECO:0000313" key="2">
    <source>
        <dbReference type="Proteomes" id="UP000785679"/>
    </source>
</evidence>
<organism evidence="1 2">
    <name type="scientific">Halteria grandinella</name>
    <dbReference type="NCBI Taxonomy" id="5974"/>
    <lineage>
        <taxon>Eukaryota</taxon>
        <taxon>Sar</taxon>
        <taxon>Alveolata</taxon>
        <taxon>Ciliophora</taxon>
        <taxon>Intramacronucleata</taxon>
        <taxon>Spirotrichea</taxon>
        <taxon>Stichotrichia</taxon>
        <taxon>Sporadotrichida</taxon>
        <taxon>Halteriidae</taxon>
        <taxon>Halteria</taxon>
    </lineage>
</organism>
<name>A0A8J8T9U4_HALGN</name>
<accession>A0A8J8T9U4</accession>
<dbReference type="AlphaFoldDB" id="A0A8J8T9U4"/>
<gene>
    <name evidence="1" type="ORF">FGO68_gene43</name>
</gene>
<comment type="caution">
    <text evidence="1">The sequence shown here is derived from an EMBL/GenBank/DDBJ whole genome shotgun (WGS) entry which is preliminary data.</text>
</comment>
<protein>
    <submittedName>
        <fullName evidence="1">Uncharacterized protein</fullName>
    </submittedName>
</protein>
<dbReference type="EMBL" id="RRYP01000315">
    <property type="protein sequence ID" value="TNV87619.1"/>
    <property type="molecule type" value="Genomic_DNA"/>
</dbReference>